<feature type="transmembrane region" description="Helical" evidence="1">
    <location>
        <begin position="37"/>
        <end position="60"/>
    </location>
</feature>
<keyword evidence="1" id="KW-1133">Transmembrane helix</keyword>
<dbReference type="PANTHER" id="PTHR36595">
    <property type="entry name" value="TRANSMEMBRANE PROTEIN"/>
    <property type="match status" value="1"/>
</dbReference>
<dbReference type="Proteomes" id="UP001443914">
    <property type="component" value="Unassembled WGS sequence"/>
</dbReference>
<dbReference type="PANTHER" id="PTHR36595:SF1">
    <property type="entry name" value="TRANSMEMBRANE PROTEIN"/>
    <property type="match status" value="1"/>
</dbReference>
<comment type="caution">
    <text evidence="2">The sequence shown here is derived from an EMBL/GenBank/DDBJ whole genome shotgun (WGS) entry which is preliminary data.</text>
</comment>
<reference evidence="2" key="1">
    <citation type="submission" date="2024-03" db="EMBL/GenBank/DDBJ databases">
        <title>WGS assembly of Saponaria officinalis var. Norfolk2.</title>
        <authorList>
            <person name="Jenkins J."/>
            <person name="Shu S."/>
            <person name="Grimwood J."/>
            <person name="Barry K."/>
            <person name="Goodstein D."/>
            <person name="Schmutz J."/>
            <person name="Leebens-Mack J."/>
            <person name="Osbourn A."/>
        </authorList>
    </citation>
    <scope>NUCLEOTIDE SEQUENCE [LARGE SCALE GENOMIC DNA]</scope>
    <source>
        <strain evidence="2">JIC</strain>
    </source>
</reference>
<keyword evidence="3" id="KW-1185">Reference proteome</keyword>
<evidence type="ECO:0000313" key="3">
    <source>
        <dbReference type="Proteomes" id="UP001443914"/>
    </source>
</evidence>
<keyword evidence="1" id="KW-0812">Transmembrane</keyword>
<proteinExistence type="predicted"/>
<organism evidence="2 3">
    <name type="scientific">Saponaria officinalis</name>
    <name type="common">Common soapwort</name>
    <name type="synonym">Lychnis saponaria</name>
    <dbReference type="NCBI Taxonomy" id="3572"/>
    <lineage>
        <taxon>Eukaryota</taxon>
        <taxon>Viridiplantae</taxon>
        <taxon>Streptophyta</taxon>
        <taxon>Embryophyta</taxon>
        <taxon>Tracheophyta</taxon>
        <taxon>Spermatophyta</taxon>
        <taxon>Magnoliopsida</taxon>
        <taxon>eudicotyledons</taxon>
        <taxon>Gunneridae</taxon>
        <taxon>Pentapetalae</taxon>
        <taxon>Caryophyllales</taxon>
        <taxon>Caryophyllaceae</taxon>
        <taxon>Caryophylleae</taxon>
        <taxon>Saponaria</taxon>
    </lineage>
</organism>
<evidence type="ECO:0000256" key="1">
    <source>
        <dbReference type="SAM" id="Phobius"/>
    </source>
</evidence>
<dbReference type="EMBL" id="JBDFQZ010000005">
    <property type="protein sequence ID" value="KAK9724501.1"/>
    <property type="molecule type" value="Genomic_DNA"/>
</dbReference>
<sequence length="185" mass="21311">MSICHATKPQPNSQFVLVIYMHNKALMILLQTQQSLSISYIIISPHLIIMMLSTTFELITLVSSNYHFLFCFCNVIIIFLLFGSLKSSVSSSRDDFESLQAQNGYDSYIVEVNDIIIEENTNGKDNQEDVIIIEQHYDNEHEEEEDQSAVVGEDNDYDDCLRRKFEAFINKVNQERRVENLSTAV</sequence>
<protein>
    <submittedName>
        <fullName evidence="2">Uncharacterized protein</fullName>
    </submittedName>
</protein>
<name>A0AAW1KR77_SAPOF</name>
<gene>
    <name evidence="2" type="ORF">RND81_05G077500</name>
</gene>
<feature type="transmembrane region" description="Helical" evidence="1">
    <location>
        <begin position="66"/>
        <end position="85"/>
    </location>
</feature>
<keyword evidence="1" id="KW-0472">Membrane</keyword>
<accession>A0AAW1KR77</accession>
<evidence type="ECO:0000313" key="2">
    <source>
        <dbReference type="EMBL" id="KAK9724501.1"/>
    </source>
</evidence>
<dbReference type="AlphaFoldDB" id="A0AAW1KR77"/>